<keyword evidence="3" id="KW-1185">Reference proteome</keyword>
<name>A0ABR3MBI0_9TELE</name>
<comment type="caution">
    <text evidence="2">The sequence shown here is derived from an EMBL/GenBank/DDBJ whole genome shotgun (WGS) entry which is preliminary data.</text>
</comment>
<evidence type="ECO:0000313" key="2">
    <source>
        <dbReference type="EMBL" id="KAL1262431.1"/>
    </source>
</evidence>
<feature type="region of interest" description="Disordered" evidence="1">
    <location>
        <begin position="90"/>
        <end position="110"/>
    </location>
</feature>
<dbReference type="Proteomes" id="UP001558613">
    <property type="component" value="Unassembled WGS sequence"/>
</dbReference>
<evidence type="ECO:0000256" key="1">
    <source>
        <dbReference type="SAM" id="MobiDB-lite"/>
    </source>
</evidence>
<organism evidence="2 3">
    <name type="scientific">Cirrhinus molitorella</name>
    <name type="common">mud carp</name>
    <dbReference type="NCBI Taxonomy" id="172907"/>
    <lineage>
        <taxon>Eukaryota</taxon>
        <taxon>Metazoa</taxon>
        <taxon>Chordata</taxon>
        <taxon>Craniata</taxon>
        <taxon>Vertebrata</taxon>
        <taxon>Euteleostomi</taxon>
        <taxon>Actinopterygii</taxon>
        <taxon>Neopterygii</taxon>
        <taxon>Teleostei</taxon>
        <taxon>Ostariophysi</taxon>
        <taxon>Cypriniformes</taxon>
        <taxon>Cyprinidae</taxon>
        <taxon>Labeoninae</taxon>
        <taxon>Labeonini</taxon>
        <taxon>Cirrhinus</taxon>
    </lineage>
</organism>
<proteinExistence type="predicted"/>
<dbReference type="EMBL" id="JAYMGO010000014">
    <property type="protein sequence ID" value="KAL1262431.1"/>
    <property type="molecule type" value="Genomic_DNA"/>
</dbReference>
<gene>
    <name evidence="2" type="ORF">QQF64_007696</name>
</gene>
<accession>A0ABR3MBI0</accession>
<sequence length="110" mass="12219">MKSAVVKKLNFETCFFRSSIETHLRSTRSECRGSAGVISQLSRHGRGESALRAPLLGSPDKLLWMLNKEMGMQTRASSATFRTSFALGRGLPGRYHWNPPPPGRLTSLRS</sequence>
<evidence type="ECO:0000313" key="3">
    <source>
        <dbReference type="Proteomes" id="UP001558613"/>
    </source>
</evidence>
<protein>
    <submittedName>
        <fullName evidence="2">Uncharacterized protein</fullName>
    </submittedName>
</protein>
<reference evidence="2 3" key="1">
    <citation type="submission" date="2023-09" db="EMBL/GenBank/DDBJ databases">
        <authorList>
            <person name="Wang M."/>
        </authorList>
    </citation>
    <scope>NUCLEOTIDE SEQUENCE [LARGE SCALE GENOMIC DNA]</scope>
    <source>
        <strain evidence="2">GT-2023</strain>
        <tissue evidence="2">Liver</tissue>
    </source>
</reference>